<evidence type="ECO:0000256" key="5">
    <source>
        <dbReference type="ARBA" id="ARBA00022764"/>
    </source>
</evidence>
<sequence>MRKDGVPYMNIPRRATAALALALGLTLAACGGGSDDDNASGGTTGGGGSDTTLHIVGFAVPEAANKAIAAEWNKTDAGKGVKFQTSYGASGDQSRAVVNGLKADYVHFSVSSDVTRLVDADLVDASWNQGPTKGIVSSSVVVLAVREGNPKGIKDWDDLIKPGVEIVTPNPASSGAARWNALAAWGHISANGGTDAEATDFVTKLFGNVVSLPNSGRDATTTFLSGTGDVLLAYENEAILARQNGEKLDWVYPKTSILIENPGAVLKDADPKATAWLDFVLSKDGQKQFALKGFRPIIDGVEYGEVEGAIDPKNPFPTVEQLLTVSEDFESWSALSKKFFAEDTGIITKIITESGKAE</sequence>
<comment type="similarity">
    <text evidence="2">Belongs to the prokaryotic sulfate-binding protein family.</text>
</comment>
<dbReference type="EMBL" id="JAEACQ010000256">
    <property type="protein sequence ID" value="MBL7630904.1"/>
    <property type="molecule type" value="Genomic_DNA"/>
</dbReference>
<proteinExistence type="inferred from homology"/>
<feature type="signal peptide" evidence="6">
    <location>
        <begin position="1"/>
        <end position="28"/>
    </location>
</feature>
<dbReference type="SUPFAM" id="SSF53850">
    <property type="entry name" value="Periplasmic binding protein-like II"/>
    <property type="match status" value="1"/>
</dbReference>
<evidence type="ECO:0000256" key="1">
    <source>
        <dbReference type="ARBA" id="ARBA00004418"/>
    </source>
</evidence>
<protein>
    <submittedName>
        <fullName evidence="7">Sulfate ABC transporter substrate-binding protein</fullName>
    </submittedName>
</protein>
<accession>A0A937RL94</accession>
<dbReference type="GO" id="GO:0042597">
    <property type="term" value="C:periplasmic space"/>
    <property type="evidence" value="ECO:0007669"/>
    <property type="project" value="UniProtKB-SubCell"/>
</dbReference>
<dbReference type="PANTHER" id="PTHR30368:SF2">
    <property type="entry name" value="SULFATE-BINDING PROTEIN"/>
    <property type="match status" value="1"/>
</dbReference>
<evidence type="ECO:0000256" key="2">
    <source>
        <dbReference type="ARBA" id="ARBA00006099"/>
    </source>
</evidence>
<dbReference type="GO" id="GO:1902358">
    <property type="term" value="P:sulfate transmembrane transport"/>
    <property type="evidence" value="ECO:0007669"/>
    <property type="project" value="InterPro"/>
</dbReference>
<evidence type="ECO:0000313" key="8">
    <source>
        <dbReference type="Proteomes" id="UP000604475"/>
    </source>
</evidence>
<dbReference type="PROSITE" id="PS51257">
    <property type="entry name" value="PROKAR_LIPOPROTEIN"/>
    <property type="match status" value="1"/>
</dbReference>
<evidence type="ECO:0000256" key="3">
    <source>
        <dbReference type="ARBA" id="ARBA00022448"/>
    </source>
</evidence>
<reference evidence="7" key="1">
    <citation type="submission" date="2020-12" db="EMBL/GenBank/DDBJ databases">
        <title>Genomic characterization of non-nitrogen-fixing Frankia strains.</title>
        <authorList>
            <person name="Carlos-Shanley C."/>
            <person name="Guerra T."/>
            <person name="Hahn D."/>
        </authorList>
    </citation>
    <scope>NUCLEOTIDE SEQUENCE</scope>
    <source>
        <strain evidence="7">CN6</strain>
    </source>
</reference>
<organism evidence="7 8">
    <name type="scientific">Frankia nepalensis</name>
    <dbReference type="NCBI Taxonomy" id="1836974"/>
    <lineage>
        <taxon>Bacteria</taxon>
        <taxon>Bacillati</taxon>
        <taxon>Actinomycetota</taxon>
        <taxon>Actinomycetes</taxon>
        <taxon>Frankiales</taxon>
        <taxon>Frankiaceae</taxon>
        <taxon>Frankia</taxon>
    </lineage>
</organism>
<dbReference type="InterPro" id="IPR005669">
    <property type="entry name" value="Thiosulph/SO4-bd"/>
</dbReference>
<feature type="chain" id="PRO_5038454236" evidence="6">
    <location>
        <begin position="29"/>
        <end position="358"/>
    </location>
</feature>
<dbReference type="PANTHER" id="PTHR30368">
    <property type="entry name" value="SULFATE-BINDING PROTEIN"/>
    <property type="match status" value="1"/>
</dbReference>
<gene>
    <name evidence="7" type="ORF">I7412_27825</name>
</gene>
<dbReference type="Pfam" id="PF13531">
    <property type="entry name" value="SBP_bac_11"/>
    <property type="match status" value="1"/>
</dbReference>
<dbReference type="NCBIfam" id="TIGR00971">
    <property type="entry name" value="3a0106s03"/>
    <property type="match status" value="1"/>
</dbReference>
<name>A0A937RL94_9ACTN</name>
<keyword evidence="4 6" id="KW-0732">Signal</keyword>
<comment type="subcellular location">
    <subcellularLocation>
        <location evidence="1">Periplasm</location>
    </subcellularLocation>
</comment>
<dbReference type="AlphaFoldDB" id="A0A937RL94"/>
<dbReference type="Proteomes" id="UP000604475">
    <property type="component" value="Unassembled WGS sequence"/>
</dbReference>
<keyword evidence="8" id="KW-1185">Reference proteome</keyword>
<keyword evidence="3" id="KW-0813">Transport</keyword>
<evidence type="ECO:0000256" key="4">
    <source>
        <dbReference type="ARBA" id="ARBA00022729"/>
    </source>
</evidence>
<dbReference type="Gene3D" id="3.40.190.10">
    <property type="entry name" value="Periplasmic binding protein-like II"/>
    <property type="match status" value="2"/>
</dbReference>
<evidence type="ECO:0000313" key="7">
    <source>
        <dbReference type="EMBL" id="MBL7630904.1"/>
    </source>
</evidence>
<evidence type="ECO:0000256" key="6">
    <source>
        <dbReference type="SAM" id="SignalP"/>
    </source>
</evidence>
<comment type="caution">
    <text evidence="7">The sequence shown here is derived from an EMBL/GenBank/DDBJ whole genome shotgun (WGS) entry which is preliminary data.</text>
</comment>
<keyword evidence="5" id="KW-0574">Periplasm</keyword>
<dbReference type="GO" id="GO:0140104">
    <property type="term" value="F:molecular carrier activity"/>
    <property type="evidence" value="ECO:0007669"/>
    <property type="project" value="InterPro"/>
</dbReference>